<dbReference type="GO" id="GO:0120159">
    <property type="term" value="F:rRNA pseudouridine synthase activity"/>
    <property type="evidence" value="ECO:0007669"/>
    <property type="project" value="UniProtKB-ARBA"/>
</dbReference>
<comment type="caution">
    <text evidence="6">The sequence shown here is derived from an EMBL/GenBank/DDBJ whole genome shotgun (WGS) entry which is preliminary data.</text>
</comment>
<dbReference type="InterPro" id="IPR020094">
    <property type="entry name" value="TruA/RsuA/RluB/E/F_N"/>
</dbReference>
<dbReference type="InterPro" id="IPR036986">
    <property type="entry name" value="S4_RNA-bd_sf"/>
</dbReference>
<evidence type="ECO:0000259" key="5">
    <source>
        <dbReference type="SMART" id="SM00363"/>
    </source>
</evidence>
<dbReference type="Gene3D" id="3.10.290.10">
    <property type="entry name" value="RNA-binding S4 domain"/>
    <property type="match status" value="1"/>
</dbReference>
<dbReference type="SUPFAM" id="SSF55120">
    <property type="entry name" value="Pseudouridine synthase"/>
    <property type="match status" value="1"/>
</dbReference>
<dbReference type="SUPFAM" id="SSF55174">
    <property type="entry name" value="Alpha-L RNA-binding motif"/>
    <property type="match status" value="1"/>
</dbReference>
<dbReference type="InterPro" id="IPR006145">
    <property type="entry name" value="PsdUridine_synth_RsuA/RluA"/>
</dbReference>
<dbReference type="InterPro" id="IPR050343">
    <property type="entry name" value="RsuA_PseudoU_synthase"/>
</dbReference>
<dbReference type="Gene3D" id="3.30.70.1560">
    <property type="entry name" value="Alpha-L RNA-binding motif"/>
    <property type="match status" value="1"/>
</dbReference>
<proteinExistence type="inferred from homology"/>
<dbReference type="PANTHER" id="PTHR47683">
    <property type="entry name" value="PSEUDOURIDINE SYNTHASE FAMILY PROTEIN-RELATED"/>
    <property type="match status" value="1"/>
</dbReference>
<dbReference type="CDD" id="cd02870">
    <property type="entry name" value="PseudoU_synth_RsuA_like"/>
    <property type="match status" value="1"/>
</dbReference>
<dbReference type="Pfam" id="PF00849">
    <property type="entry name" value="PseudoU_synth_2"/>
    <property type="match status" value="1"/>
</dbReference>
<dbReference type="InterPro" id="IPR000748">
    <property type="entry name" value="PsdUridine_synth_RsuA/RluB/E/F"/>
</dbReference>
<dbReference type="FunFam" id="3.10.290.10:FF:000003">
    <property type="entry name" value="Pseudouridine synthase"/>
    <property type="match status" value="1"/>
</dbReference>
<gene>
    <name evidence="6" type="ORF">COT92_02535</name>
</gene>
<evidence type="ECO:0000256" key="2">
    <source>
        <dbReference type="ARBA" id="ARBA00023235"/>
    </source>
</evidence>
<organism evidence="6 7">
    <name type="scientific">Candidatus Doudnabacteria bacterium CG10_big_fil_rev_8_21_14_0_10_42_18</name>
    <dbReference type="NCBI Taxonomy" id="1974552"/>
    <lineage>
        <taxon>Bacteria</taxon>
        <taxon>Candidatus Doudnaibacteriota</taxon>
    </lineage>
</organism>
<dbReference type="SMART" id="SM00363">
    <property type="entry name" value="S4"/>
    <property type="match status" value="1"/>
</dbReference>
<dbReference type="EC" id="5.4.99.-" evidence="4"/>
<dbReference type="PROSITE" id="PS50889">
    <property type="entry name" value="S4"/>
    <property type="match status" value="1"/>
</dbReference>
<evidence type="ECO:0000256" key="1">
    <source>
        <dbReference type="ARBA" id="ARBA00008348"/>
    </source>
</evidence>
<comment type="similarity">
    <text evidence="1 4">Belongs to the pseudouridine synthase RsuA family.</text>
</comment>
<dbReference type="NCBIfam" id="TIGR00093">
    <property type="entry name" value="pseudouridine synthase"/>
    <property type="match status" value="1"/>
</dbReference>
<dbReference type="PANTHER" id="PTHR47683:SF2">
    <property type="entry name" value="RNA-BINDING S4 DOMAIN-CONTAINING PROTEIN"/>
    <property type="match status" value="1"/>
</dbReference>
<name>A0A2H0VAN0_9BACT</name>
<feature type="domain" description="RNA-binding S4" evidence="5">
    <location>
        <begin position="2"/>
        <end position="61"/>
    </location>
</feature>
<dbReference type="AlphaFoldDB" id="A0A2H0VAN0"/>
<sequence length="228" mass="25852">MERVQKFISSSGVASRRKAEEFIRSGQVLINGKKAKLGDKVDPLKDEVKIYGKRVKSAEAEKIYLILNKPKNCVVTKSDPQGRATVYKFLPDDVKSKVWSIGRLDYKTEGLIILTNDGDLTNQLTHPRFEHEKEYEAATNKEPTQSQIEKLEKGVKLSTGITSPAKARYKNSRLYITIHEGKKHQIRRMLDAVGLDVLNLKRVRVGNLKLPSNLPPGQFKKIKKEDIL</sequence>
<dbReference type="InterPro" id="IPR018496">
    <property type="entry name" value="PsdUridine_synth_RsuA/RluB_CS"/>
</dbReference>
<dbReference type="Proteomes" id="UP000230922">
    <property type="component" value="Unassembled WGS sequence"/>
</dbReference>
<evidence type="ECO:0000313" key="7">
    <source>
        <dbReference type="Proteomes" id="UP000230922"/>
    </source>
</evidence>
<dbReference type="Pfam" id="PF01479">
    <property type="entry name" value="S4"/>
    <property type="match status" value="1"/>
</dbReference>
<dbReference type="CDD" id="cd00165">
    <property type="entry name" value="S4"/>
    <property type="match status" value="1"/>
</dbReference>
<evidence type="ECO:0000313" key="6">
    <source>
        <dbReference type="EMBL" id="PIR96167.1"/>
    </source>
</evidence>
<accession>A0A2H0VAN0</accession>
<reference evidence="7" key="1">
    <citation type="submission" date="2017-09" db="EMBL/GenBank/DDBJ databases">
        <title>Depth-based differentiation of microbial function through sediment-hosted aquifers and enrichment of novel symbionts in the deep terrestrial subsurface.</title>
        <authorList>
            <person name="Probst A.J."/>
            <person name="Ladd B."/>
            <person name="Jarett J.K."/>
            <person name="Geller-Mcgrath D.E."/>
            <person name="Sieber C.M.K."/>
            <person name="Emerson J.B."/>
            <person name="Anantharaman K."/>
            <person name="Thomas B.C."/>
            <person name="Malmstrom R."/>
            <person name="Stieglmeier M."/>
            <person name="Klingl A."/>
            <person name="Woyke T."/>
            <person name="Ryan C.M."/>
            <person name="Banfield J.F."/>
        </authorList>
    </citation>
    <scope>NUCLEOTIDE SEQUENCE [LARGE SCALE GENOMIC DNA]</scope>
</reference>
<dbReference type="GO" id="GO:0000455">
    <property type="term" value="P:enzyme-directed rRNA pseudouridine synthesis"/>
    <property type="evidence" value="ECO:0007669"/>
    <property type="project" value="UniProtKB-ARBA"/>
</dbReference>
<dbReference type="InterPro" id="IPR002942">
    <property type="entry name" value="S4_RNA-bd"/>
</dbReference>
<dbReference type="Gene3D" id="3.30.70.580">
    <property type="entry name" value="Pseudouridine synthase I, catalytic domain, N-terminal subdomain"/>
    <property type="match status" value="1"/>
</dbReference>
<dbReference type="InterPro" id="IPR042092">
    <property type="entry name" value="PsdUridine_s_RsuA/RluB/E/F_cat"/>
</dbReference>
<dbReference type="PROSITE" id="PS01149">
    <property type="entry name" value="PSI_RSU"/>
    <property type="match status" value="1"/>
</dbReference>
<keyword evidence="2 4" id="KW-0413">Isomerase</keyword>
<dbReference type="InterPro" id="IPR020103">
    <property type="entry name" value="PsdUridine_synth_cat_dom_sf"/>
</dbReference>
<evidence type="ECO:0000256" key="4">
    <source>
        <dbReference type="RuleBase" id="RU003887"/>
    </source>
</evidence>
<dbReference type="GO" id="GO:0003723">
    <property type="term" value="F:RNA binding"/>
    <property type="evidence" value="ECO:0007669"/>
    <property type="project" value="UniProtKB-KW"/>
</dbReference>
<keyword evidence="3" id="KW-0694">RNA-binding</keyword>
<evidence type="ECO:0000256" key="3">
    <source>
        <dbReference type="PROSITE-ProRule" id="PRU00182"/>
    </source>
</evidence>
<dbReference type="EMBL" id="PFAK01000044">
    <property type="protein sequence ID" value="PIR96167.1"/>
    <property type="molecule type" value="Genomic_DNA"/>
</dbReference>
<protein>
    <recommendedName>
        <fullName evidence="4">Pseudouridine synthase</fullName>
        <ecNumber evidence="4">5.4.99.-</ecNumber>
    </recommendedName>
</protein>